<reference evidence="2" key="2">
    <citation type="journal article" date="2021" name="PeerJ">
        <title>Extensive microbial diversity within the chicken gut microbiome revealed by metagenomics and culture.</title>
        <authorList>
            <person name="Gilroy R."/>
            <person name="Ravi A."/>
            <person name="Getino M."/>
            <person name="Pursley I."/>
            <person name="Horton D.L."/>
            <person name="Alikhan N.F."/>
            <person name="Baker D."/>
            <person name="Gharbi K."/>
            <person name="Hall N."/>
            <person name="Watson M."/>
            <person name="Adriaenssens E.M."/>
            <person name="Foster-Nyarko E."/>
            <person name="Jarju S."/>
            <person name="Secka A."/>
            <person name="Antonio M."/>
            <person name="Oren A."/>
            <person name="Chaudhuri R.R."/>
            <person name="La Ragione R."/>
            <person name="Hildebrand F."/>
            <person name="Pallen M.J."/>
        </authorList>
    </citation>
    <scope>NUCLEOTIDE SEQUENCE</scope>
    <source>
        <strain evidence="2">ChiBcec15-4380</strain>
    </source>
</reference>
<dbReference type="InterPro" id="IPR011050">
    <property type="entry name" value="Pectin_lyase_fold/virulence"/>
</dbReference>
<evidence type="ECO:0000313" key="2">
    <source>
        <dbReference type="EMBL" id="HIR50323.1"/>
    </source>
</evidence>
<dbReference type="PANTHER" id="PTHR24637">
    <property type="entry name" value="COLLAGEN"/>
    <property type="match status" value="1"/>
</dbReference>
<protein>
    <submittedName>
        <fullName evidence="2">Uncharacterized protein</fullName>
    </submittedName>
</protein>
<dbReference type="InterPro" id="IPR008160">
    <property type="entry name" value="Collagen"/>
</dbReference>
<sequence>MKHWNCSYDGCGNCCPPCRWVCPVPGPVGPPGPTGPAGAAGAPGPTGPAGAAGVPGPTGPAGAAGAPGPTGPAGAAGDTGPTGPAGAVGATGPTGPTGAAGALGPNPYDLYVQAGAAPGGDGSQAAPFDAIDQALAAAQPGGTIHLLRGTYPVTQQLAVQTPGLTLRGTAGAVVVLQAPVVPFLLNGDDDTLADLTITSDNPYPVEFIQLAGNGDRILNCQIYGPTQPGDSSTWVVNRGFVTQGNATNVLAQGNVFHTLRQPAYLNPGSTGTIIQNVVYNTRGFVVDGATFLFSGNSWGLPANAVDIALLAGTASGAPYDPLAQLEASNSSATVSDQR</sequence>
<dbReference type="Proteomes" id="UP000824239">
    <property type="component" value="Unassembled WGS sequence"/>
</dbReference>
<dbReference type="SUPFAM" id="SSF51126">
    <property type="entry name" value="Pectin lyase-like"/>
    <property type="match status" value="1"/>
</dbReference>
<comment type="caution">
    <text evidence="2">The sequence shown here is derived from an EMBL/GenBank/DDBJ whole genome shotgun (WGS) entry which is preliminary data.</text>
</comment>
<dbReference type="Pfam" id="PF01391">
    <property type="entry name" value="Collagen"/>
    <property type="match status" value="1"/>
</dbReference>
<dbReference type="AlphaFoldDB" id="A0A9D1DGS5"/>
<evidence type="ECO:0000313" key="3">
    <source>
        <dbReference type="Proteomes" id="UP000824239"/>
    </source>
</evidence>
<feature type="compositionally biased region" description="Low complexity" evidence="1">
    <location>
        <begin position="36"/>
        <end position="101"/>
    </location>
</feature>
<feature type="region of interest" description="Disordered" evidence="1">
    <location>
        <begin position="33"/>
        <end position="101"/>
    </location>
</feature>
<reference evidence="2" key="1">
    <citation type="submission" date="2020-10" db="EMBL/GenBank/DDBJ databases">
        <authorList>
            <person name="Gilroy R."/>
        </authorList>
    </citation>
    <scope>NUCLEOTIDE SEQUENCE</scope>
    <source>
        <strain evidence="2">ChiBcec15-4380</strain>
    </source>
</reference>
<proteinExistence type="predicted"/>
<evidence type="ECO:0000256" key="1">
    <source>
        <dbReference type="SAM" id="MobiDB-lite"/>
    </source>
</evidence>
<organism evidence="2 3">
    <name type="scientific">Candidatus Avoscillospira avicola</name>
    <dbReference type="NCBI Taxonomy" id="2840706"/>
    <lineage>
        <taxon>Bacteria</taxon>
        <taxon>Bacillati</taxon>
        <taxon>Bacillota</taxon>
        <taxon>Clostridia</taxon>
        <taxon>Eubacteriales</taxon>
        <taxon>Oscillospiraceae</taxon>
        <taxon>Oscillospiraceae incertae sedis</taxon>
        <taxon>Candidatus Avoscillospira</taxon>
    </lineage>
</organism>
<accession>A0A9D1DGS5</accession>
<dbReference type="EMBL" id="DVHE01000023">
    <property type="protein sequence ID" value="HIR50323.1"/>
    <property type="molecule type" value="Genomic_DNA"/>
</dbReference>
<dbReference type="Gene3D" id="2.160.20.10">
    <property type="entry name" value="Single-stranded right-handed beta-helix, Pectin lyase-like"/>
    <property type="match status" value="1"/>
</dbReference>
<gene>
    <name evidence="2" type="ORF">IAA53_03410</name>
</gene>
<dbReference type="InterPro" id="IPR012334">
    <property type="entry name" value="Pectin_lyas_fold"/>
</dbReference>
<name>A0A9D1DGS5_9FIRM</name>
<dbReference type="PANTHER" id="PTHR24637:SF421">
    <property type="entry name" value="CUTICLE COLLAGEN DPY-2"/>
    <property type="match status" value="1"/>
</dbReference>